<accession>A0A0S3K8H6</accession>
<evidence type="ECO:0000256" key="1">
    <source>
        <dbReference type="ARBA" id="ARBA00023002"/>
    </source>
</evidence>
<dbReference type="InterPro" id="IPR036812">
    <property type="entry name" value="NAD(P)_OxRdtase_dom_sf"/>
</dbReference>
<name>A0A0S3K8H6_9ENTE</name>
<dbReference type="KEGG" id="ess:ATZ33_03775"/>
<evidence type="ECO:0000313" key="5">
    <source>
        <dbReference type="Proteomes" id="UP000065511"/>
    </source>
</evidence>
<dbReference type="SUPFAM" id="SSF51430">
    <property type="entry name" value="NAD(P)-linked oxidoreductase"/>
    <property type="match status" value="1"/>
</dbReference>
<dbReference type="Gene3D" id="3.20.20.100">
    <property type="entry name" value="NADP-dependent oxidoreductase domain"/>
    <property type="match status" value="1"/>
</dbReference>
<proteinExistence type="predicted"/>
<evidence type="ECO:0000313" key="4">
    <source>
        <dbReference type="EMBL" id="OJG91239.1"/>
    </source>
</evidence>
<evidence type="ECO:0000259" key="2">
    <source>
        <dbReference type="Pfam" id="PF00248"/>
    </source>
</evidence>
<dbReference type="InterPro" id="IPR050791">
    <property type="entry name" value="Aldo-Keto_reductase"/>
</dbReference>
<dbReference type="GO" id="GO:0005737">
    <property type="term" value="C:cytoplasm"/>
    <property type="evidence" value="ECO:0007669"/>
    <property type="project" value="TreeGrafter"/>
</dbReference>
<dbReference type="Pfam" id="PF00248">
    <property type="entry name" value="Aldo_ket_red"/>
    <property type="match status" value="1"/>
</dbReference>
<dbReference type="EMBL" id="JXLC01000016">
    <property type="protein sequence ID" value="OJG91239.1"/>
    <property type="molecule type" value="Genomic_DNA"/>
</dbReference>
<reference evidence="4 6" key="1">
    <citation type="submission" date="2014-12" db="EMBL/GenBank/DDBJ databases">
        <title>Draft genome sequences of 29 type strains of Enterococci.</title>
        <authorList>
            <person name="Zhong Z."/>
            <person name="Sun Z."/>
            <person name="Liu W."/>
            <person name="Zhang W."/>
            <person name="Zhang H."/>
        </authorList>
    </citation>
    <scope>NUCLEOTIDE SEQUENCE [LARGE SCALE GENOMIC DNA]</scope>
    <source>
        <strain evidence="4 6">DSM 22801</strain>
    </source>
</reference>
<dbReference type="GO" id="GO:0016491">
    <property type="term" value="F:oxidoreductase activity"/>
    <property type="evidence" value="ECO:0007669"/>
    <property type="project" value="UniProtKB-KW"/>
</dbReference>
<dbReference type="Proteomes" id="UP000183039">
    <property type="component" value="Unassembled WGS sequence"/>
</dbReference>
<dbReference type="EMBL" id="CP013614">
    <property type="protein sequence ID" value="ALS00520.1"/>
    <property type="molecule type" value="Genomic_DNA"/>
</dbReference>
<keyword evidence="1" id="KW-0560">Oxidoreductase</keyword>
<reference evidence="3 5" key="2">
    <citation type="submission" date="2015-12" db="EMBL/GenBank/DDBJ databases">
        <authorList>
            <person name="Lauer A."/>
            <person name="Humrighouse B."/>
            <person name="Loparev V."/>
            <person name="Shewmaker P.L."/>
            <person name="Whitney A.M."/>
            <person name="McLaughlin R.W."/>
        </authorList>
    </citation>
    <scope>NUCLEOTIDE SEQUENCE [LARGE SCALE GENOMIC DNA]</scope>
    <source>
        <strain evidence="3 5">LMG 23085</strain>
    </source>
</reference>
<dbReference type="PANTHER" id="PTHR43625:SF40">
    <property type="entry name" value="ALDO-KETO REDUCTASE YAKC [NADP(+)]"/>
    <property type="match status" value="1"/>
</dbReference>
<sequence length="327" mass="37077">MQKRKIGNDFMGEIGLGCMGMTHAYGPSDENENLNVLAKALEIGCNFWDTADFYSAGKNEELLAKALKNNRKHVFLATKVGNVYDQVLSTDSSGQKRLDGSPEYIKNSIERSLKRLKTDYVDLYYLHRVDPLVPIEETIYAMAELVKEGKVRYLGLSEASAKTIKRANSIHPITALQSEYSIWYRELEKEIIPLCNELAITLVPFAPLGRGYLTGTIQQTNDLSAEDWRNNFPRFKEETLIKNRNIVDVITTIAKEHKCKPAVVALAWLLTKNKNLIPIPGTRHIDYLVENTSASKLRLSVTEMNKLSEIKVYGERFPSNMEQTIDK</sequence>
<evidence type="ECO:0000313" key="6">
    <source>
        <dbReference type="Proteomes" id="UP000183039"/>
    </source>
</evidence>
<feature type="domain" description="NADP-dependent oxidoreductase" evidence="2">
    <location>
        <begin position="13"/>
        <end position="310"/>
    </location>
</feature>
<dbReference type="PANTHER" id="PTHR43625">
    <property type="entry name" value="AFLATOXIN B1 ALDEHYDE REDUCTASE"/>
    <property type="match status" value="1"/>
</dbReference>
<protein>
    <submittedName>
        <fullName evidence="4">Oxidoreductase, aryl-alcohol dehydrogenase like protein</fullName>
    </submittedName>
</protein>
<evidence type="ECO:0000313" key="3">
    <source>
        <dbReference type="EMBL" id="ALS00520.1"/>
    </source>
</evidence>
<dbReference type="CDD" id="cd19076">
    <property type="entry name" value="AKR_AKR13A_13D"/>
    <property type="match status" value="1"/>
</dbReference>
<dbReference type="RefSeq" id="WP_071878180.1">
    <property type="nucleotide sequence ID" value="NZ_JXLC01000016.1"/>
</dbReference>
<dbReference type="InterPro" id="IPR023210">
    <property type="entry name" value="NADP_OxRdtase_dom"/>
</dbReference>
<dbReference type="Proteomes" id="UP000065511">
    <property type="component" value="Chromosome"/>
</dbReference>
<keyword evidence="5" id="KW-1185">Reference proteome</keyword>
<dbReference type="AlphaFoldDB" id="A0A0S3K8H6"/>
<gene>
    <name evidence="3" type="ORF">ATZ33_03775</name>
    <name evidence="4" type="ORF">RV15_GL000869</name>
</gene>
<organism evidence="4 6">
    <name type="scientific">Enterococcus silesiacus</name>
    <dbReference type="NCBI Taxonomy" id="332949"/>
    <lineage>
        <taxon>Bacteria</taxon>
        <taxon>Bacillati</taxon>
        <taxon>Bacillota</taxon>
        <taxon>Bacilli</taxon>
        <taxon>Lactobacillales</taxon>
        <taxon>Enterococcaceae</taxon>
        <taxon>Enterococcus</taxon>
    </lineage>
</organism>
<dbReference type="OrthoDB" id="9773828at2"/>